<dbReference type="PATRIC" id="fig|59750.3.peg.3527"/>
<evidence type="ECO:0000313" key="3">
    <source>
        <dbReference type="Proteomes" id="UP000070612"/>
    </source>
</evidence>
<dbReference type="Pfam" id="PF01266">
    <property type="entry name" value="DAO"/>
    <property type="match status" value="1"/>
</dbReference>
<name>A0A132PFB1_9MYCO</name>
<dbReference type="Proteomes" id="UP000070612">
    <property type="component" value="Unassembled WGS sequence"/>
</dbReference>
<protein>
    <submittedName>
        <fullName evidence="2">FAD-dependent oxidoreductase</fullName>
    </submittedName>
</protein>
<dbReference type="PANTHER" id="PTHR42685">
    <property type="entry name" value="GERANYLGERANYL DIPHOSPHATE REDUCTASE"/>
    <property type="match status" value="1"/>
</dbReference>
<sequence length="437" mass="46250">MRIVIVGAGPVGLFCAIALADRNHQIAVVDRDGGPPPHGPWVRKGVMQFHHAHTFRSQVVDALCAEMPDVLDDLVARGAEVAVGPNGQTVALLCRRSTFEYALRAAAAAHPNVVVHAGHVDRVVMENGRAVAVASGDNRLAADLIVDASGRASRFTRSLRPPAEGGDCGAVYVTRQYRLHPNAQRGPVNSPIGLSLSYPGYLAIAFLHDNGTFSVTINHDGSDPRLRGLREAGAFETSVLAIPGLGEWVDPNRSHPITPVLPGGRLYNSYRGQLDETGRPVVPGLISVGDAVCTTTPLAGRGVALGLLQARALVSAVERCGVDISSATAEFDAWCVGNIKPWFADHVAADADRIRRWSGGDVDVSRRLPSDLIVAAAAADPGLWAVIEPYAHMTALPDTLLAAEPRARQLYASGWRPDVPPGPSRDDLAAICAERAA</sequence>
<dbReference type="RefSeq" id="WP_067855923.1">
    <property type="nucleotide sequence ID" value="NZ_LGTW01000023.1"/>
</dbReference>
<gene>
    <name evidence="2" type="ORF">AFM11_28265</name>
</gene>
<dbReference type="InterPro" id="IPR006076">
    <property type="entry name" value="FAD-dep_OxRdtase"/>
</dbReference>
<dbReference type="InterPro" id="IPR036188">
    <property type="entry name" value="FAD/NAD-bd_sf"/>
</dbReference>
<evidence type="ECO:0000259" key="1">
    <source>
        <dbReference type="Pfam" id="PF01266"/>
    </source>
</evidence>
<proteinExistence type="predicted"/>
<dbReference type="Gene3D" id="3.50.50.60">
    <property type="entry name" value="FAD/NAD(P)-binding domain"/>
    <property type="match status" value="1"/>
</dbReference>
<dbReference type="STRING" id="59750.AWC31_10815"/>
<dbReference type="InterPro" id="IPR050407">
    <property type="entry name" value="Geranylgeranyl_reductase"/>
</dbReference>
<accession>A0A132PFB1</accession>
<keyword evidence="3" id="KW-1185">Reference proteome</keyword>
<dbReference type="PANTHER" id="PTHR42685:SF18">
    <property type="entry name" value="DIGERANYLGERANYLGLYCEROPHOSPHOLIPID REDUCTASE"/>
    <property type="match status" value="1"/>
</dbReference>
<dbReference type="SUPFAM" id="SSF51905">
    <property type="entry name" value="FAD/NAD(P)-binding domain"/>
    <property type="match status" value="1"/>
</dbReference>
<dbReference type="PRINTS" id="PR00368">
    <property type="entry name" value="FADPNR"/>
</dbReference>
<organism evidence="2 3">
    <name type="scientific">Mycolicibacterium wolinskyi</name>
    <dbReference type="NCBI Taxonomy" id="59750"/>
    <lineage>
        <taxon>Bacteria</taxon>
        <taxon>Bacillati</taxon>
        <taxon>Actinomycetota</taxon>
        <taxon>Actinomycetes</taxon>
        <taxon>Mycobacteriales</taxon>
        <taxon>Mycobacteriaceae</taxon>
        <taxon>Mycolicibacterium</taxon>
    </lineage>
</organism>
<comment type="caution">
    <text evidence="2">The sequence shown here is derived from an EMBL/GenBank/DDBJ whole genome shotgun (WGS) entry which is preliminary data.</text>
</comment>
<reference evidence="2 3" key="1">
    <citation type="submission" date="2015-07" db="EMBL/GenBank/DDBJ databases">
        <title>A draft genome sequence of Mycobacterium wolinskyi.</title>
        <authorList>
            <person name="de Man T.J."/>
            <person name="Perry K.A."/>
            <person name="Coulliette A.D."/>
            <person name="Jensen B."/>
            <person name="Toney N.C."/>
            <person name="Limbago B.M."/>
            <person name="Noble-Wang J."/>
        </authorList>
    </citation>
    <scope>NUCLEOTIDE SEQUENCE [LARGE SCALE GENOMIC DNA]</scope>
    <source>
        <strain evidence="2 3">CDC_01</strain>
    </source>
</reference>
<dbReference type="EMBL" id="LGTW01000023">
    <property type="protein sequence ID" value="KWX20964.1"/>
    <property type="molecule type" value="Genomic_DNA"/>
</dbReference>
<dbReference type="AlphaFoldDB" id="A0A132PFB1"/>
<feature type="domain" description="FAD dependent oxidoreductase" evidence="1">
    <location>
        <begin position="2"/>
        <end position="81"/>
    </location>
</feature>
<evidence type="ECO:0000313" key="2">
    <source>
        <dbReference type="EMBL" id="KWX20964.1"/>
    </source>
</evidence>